<dbReference type="Proteomes" id="UP000000441">
    <property type="component" value="Chromosome"/>
</dbReference>
<name>B9IW05_BACCQ</name>
<protein>
    <submittedName>
        <fullName evidence="2">SD04227p, putative</fullName>
    </submittedName>
</protein>
<accession>B9IW05</accession>
<proteinExistence type="predicted"/>
<evidence type="ECO:0000256" key="1">
    <source>
        <dbReference type="SAM" id="MobiDB-lite"/>
    </source>
</evidence>
<organism evidence="2 3">
    <name type="scientific">Bacillus cereus (strain Q1)</name>
    <dbReference type="NCBI Taxonomy" id="361100"/>
    <lineage>
        <taxon>Bacteria</taxon>
        <taxon>Bacillati</taxon>
        <taxon>Bacillota</taxon>
        <taxon>Bacilli</taxon>
        <taxon>Bacillales</taxon>
        <taxon>Bacillaceae</taxon>
        <taxon>Bacillus</taxon>
        <taxon>Bacillus cereus group</taxon>
    </lineage>
</organism>
<evidence type="ECO:0000313" key="2">
    <source>
        <dbReference type="EMBL" id="ACM14143.1"/>
    </source>
</evidence>
<gene>
    <name evidence="2" type="ordered locus">BCQ_3715</name>
</gene>
<dbReference type="EMBL" id="CP000227">
    <property type="protein sequence ID" value="ACM14143.1"/>
    <property type="molecule type" value="Genomic_DNA"/>
</dbReference>
<feature type="region of interest" description="Disordered" evidence="1">
    <location>
        <begin position="18"/>
        <end position="42"/>
    </location>
</feature>
<reference evidence="2 3" key="1">
    <citation type="journal article" date="2009" name="J. Bacteriol.">
        <title>Complete genome sequence of the extremophilic Bacillus cereus strain Q1 with industrial applications.</title>
        <authorList>
            <person name="Xiong Z."/>
            <person name="Jiang Y."/>
            <person name="Qi D."/>
            <person name="Lu H."/>
            <person name="Yang F."/>
            <person name="Yang J."/>
            <person name="Chen L."/>
            <person name="Sun L."/>
            <person name="Xu X."/>
            <person name="Xue Y."/>
            <person name="Zhu Y."/>
            <person name="Jin Q."/>
        </authorList>
    </citation>
    <scope>NUCLEOTIDE SEQUENCE [LARGE SCALE GENOMIC DNA]</scope>
    <source>
        <strain evidence="2 3">Q1</strain>
    </source>
</reference>
<dbReference type="KEGG" id="bcq:BCQ_3715"/>
<dbReference type="HOGENOM" id="CLU_2165871_0_0_9"/>
<evidence type="ECO:0000313" key="3">
    <source>
        <dbReference type="Proteomes" id="UP000000441"/>
    </source>
</evidence>
<dbReference type="AlphaFoldDB" id="B9IW05"/>
<sequence>MLLRSLALNLAPAGKPEAIPIAQTNPPIPGTRKSGRISGSNITPINFTTPILMRSSAMMKNGKSEGNTTSHHIFNPRMEACKAAWGWSTREKVKKSVDMVRKAVFHFSYM</sequence>